<feature type="compositionally biased region" description="Polar residues" evidence="1">
    <location>
        <begin position="1"/>
        <end position="16"/>
    </location>
</feature>
<feature type="region of interest" description="Disordered" evidence="1">
    <location>
        <begin position="1"/>
        <end position="26"/>
    </location>
</feature>
<protein>
    <submittedName>
        <fullName evidence="2">Uncharacterized protein</fullName>
    </submittedName>
</protein>
<dbReference type="AlphaFoldDB" id="A0A0E9XMM3"/>
<evidence type="ECO:0000256" key="1">
    <source>
        <dbReference type="SAM" id="MobiDB-lite"/>
    </source>
</evidence>
<evidence type="ECO:0000313" key="2">
    <source>
        <dbReference type="EMBL" id="JAI03895.1"/>
    </source>
</evidence>
<sequence length="56" mass="6161">MRGSALTSSESTCTHKSSTRHPPEQIILSDLETRTRSHITAISHYFAAVAYDIPST</sequence>
<reference evidence="2" key="2">
    <citation type="journal article" date="2015" name="Fish Shellfish Immunol.">
        <title>Early steps in the European eel (Anguilla anguilla)-Vibrio vulnificus interaction in the gills: Role of the RtxA13 toxin.</title>
        <authorList>
            <person name="Callol A."/>
            <person name="Pajuelo D."/>
            <person name="Ebbesson L."/>
            <person name="Teles M."/>
            <person name="MacKenzie S."/>
            <person name="Amaro C."/>
        </authorList>
    </citation>
    <scope>NUCLEOTIDE SEQUENCE</scope>
</reference>
<organism evidence="2">
    <name type="scientific">Anguilla anguilla</name>
    <name type="common">European freshwater eel</name>
    <name type="synonym">Muraena anguilla</name>
    <dbReference type="NCBI Taxonomy" id="7936"/>
    <lineage>
        <taxon>Eukaryota</taxon>
        <taxon>Metazoa</taxon>
        <taxon>Chordata</taxon>
        <taxon>Craniata</taxon>
        <taxon>Vertebrata</taxon>
        <taxon>Euteleostomi</taxon>
        <taxon>Actinopterygii</taxon>
        <taxon>Neopterygii</taxon>
        <taxon>Teleostei</taxon>
        <taxon>Anguilliformes</taxon>
        <taxon>Anguillidae</taxon>
        <taxon>Anguilla</taxon>
    </lineage>
</organism>
<accession>A0A0E9XMM3</accession>
<reference evidence="2" key="1">
    <citation type="submission" date="2014-11" db="EMBL/GenBank/DDBJ databases">
        <authorList>
            <person name="Amaro Gonzalez C."/>
        </authorList>
    </citation>
    <scope>NUCLEOTIDE SEQUENCE</scope>
</reference>
<name>A0A0E9XMM3_ANGAN</name>
<dbReference type="EMBL" id="GBXM01004683">
    <property type="protein sequence ID" value="JAI03895.1"/>
    <property type="molecule type" value="Transcribed_RNA"/>
</dbReference>
<proteinExistence type="predicted"/>